<evidence type="ECO:0000313" key="2">
    <source>
        <dbReference type="EMBL" id="KAF4715821.1"/>
    </source>
</evidence>
<accession>A0A7J6R6B6</accession>
<sequence>MVGPVPKRGGRGRSVSTEVPGTLRRGARLRSSRPALLHSLLLLVDAFGSMMREQSSLSRNRPHKPISEYRLSAFNRPSPPKVELPATSSMTHPLNIQPNDHDWLNHMALPPCAIYWCTKHLRTVQESLNNCNIDIIIKYALQERVC</sequence>
<keyword evidence="3" id="KW-1185">Reference proteome</keyword>
<proteinExistence type="predicted"/>
<dbReference type="EMBL" id="JABANO010028053">
    <property type="protein sequence ID" value="KAF4715821.1"/>
    <property type="molecule type" value="Genomic_DNA"/>
</dbReference>
<comment type="caution">
    <text evidence="2">The sequence shown here is derived from an EMBL/GenBank/DDBJ whole genome shotgun (WGS) entry which is preliminary data.</text>
</comment>
<gene>
    <name evidence="2" type="ORF">FOZ63_024121</name>
</gene>
<evidence type="ECO:0000256" key="1">
    <source>
        <dbReference type="SAM" id="MobiDB-lite"/>
    </source>
</evidence>
<dbReference type="AlphaFoldDB" id="A0A7J6R6B6"/>
<organism evidence="2 3">
    <name type="scientific">Perkinsus olseni</name>
    <name type="common">Perkinsus atlanticus</name>
    <dbReference type="NCBI Taxonomy" id="32597"/>
    <lineage>
        <taxon>Eukaryota</taxon>
        <taxon>Sar</taxon>
        <taxon>Alveolata</taxon>
        <taxon>Perkinsozoa</taxon>
        <taxon>Perkinsea</taxon>
        <taxon>Perkinsida</taxon>
        <taxon>Perkinsidae</taxon>
        <taxon>Perkinsus</taxon>
    </lineage>
</organism>
<dbReference type="Proteomes" id="UP000553632">
    <property type="component" value="Unassembled WGS sequence"/>
</dbReference>
<feature type="region of interest" description="Disordered" evidence="1">
    <location>
        <begin position="1"/>
        <end position="22"/>
    </location>
</feature>
<evidence type="ECO:0000313" key="3">
    <source>
        <dbReference type="Proteomes" id="UP000553632"/>
    </source>
</evidence>
<name>A0A7J6R6B6_PEROL</name>
<protein>
    <submittedName>
        <fullName evidence="2">Uncharacterized protein</fullName>
    </submittedName>
</protein>
<reference evidence="2 3" key="1">
    <citation type="submission" date="2020-04" db="EMBL/GenBank/DDBJ databases">
        <title>Perkinsus olseni comparative genomics.</title>
        <authorList>
            <person name="Bogema D.R."/>
        </authorList>
    </citation>
    <scope>NUCLEOTIDE SEQUENCE [LARGE SCALE GENOMIC DNA]</scope>
    <source>
        <strain evidence="2 3">ATCC PRA-207</strain>
    </source>
</reference>